<dbReference type="Proteomes" id="UP000249542">
    <property type="component" value="Unassembled WGS sequence"/>
</dbReference>
<proteinExistence type="predicted"/>
<organism evidence="2 3">
    <name type="scientific">Mesonia algae</name>
    <dbReference type="NCBI Taxonomy" id="213248"/>
    <lineage>
        <taxon>Bacteria</taxon>
        <taxon>Pseudomonadati</taxon>
        <taxon>Bacteroidota</taxon>
        <taxon>Flavobacteriia</taxon>
        <taxon>Flavobacteriales</taxon>
        <taxon>Flavobacteriaceae</taxon>
        <taxon>Mesonia</taxon>
    </lineage>
</organism>
<keyword evidence="1" id="KW-0812">Transmembrane</keyword>
<evidence type="ECO:0000313" key="2">
    <source>
        <dbReference type="EMBL" id="PZW40445.1"/>
    </source>
</evidence>
<reference evidence="2 3" key="1">
    <citation type="submission" date="2018-06" db="EMBL/GenBank/DDBJ databases">
        <title>Genomic Encyclopedia of Archaeal and Bacterial Type Strains, Phase II (KMG-II): from individual species to whole genera.</title>
        <authorList>
            <person name="Goeker M."/>
        </authorList>
    </citation>
    <scope>NUCLEOTIDE SEQUENCE [LARGE SCALE GENOMIC DNA]</scope>
    <source>
        <strain evidence="2 3">DSM 15361</strain>
    </source>
</reference>
<comment type="caution">
    <text evidence="2">The sequence shown here is derived from an EMBL/GenBank/DDBJ whole genome shotgun (WGS) entry which is preliminary data.</text>
</comment>
<keyword evidence="1" id="KW-1133">Transmembrane helix</keyword>
<evidence type="ECO:0000313" key="3">
    <source>
        <dbReference type="Proteomes" id="UP000249542"/>
    </source>
</evidence>
<keyword evidence="1" id="KW-0472">Membrane</keyword>
<feature type="transmembrane region" description="Helical" evidence="1">
    <location>
        <begin position="102"/>
        <end position="127"/>
    </location>
</feature>
<sequence length="205" mass="24388">MSSVAEKYIQERALRFLKEFYKEEYNLENVHTHLEESACQHHENDDFLQSHKRYKERLKSKPSHPFNNIRNYWKEARFANFAIFIALMAGVLSLYFTQEMLWYYRGLFFWTSVLLIFGLVLGGLAVLTSSSYKFLDFAIQIHLYPTDEKWIAISKESLNLPYKLGLLAFYKPRDCKRFLQACQSKEVGVLVISKRKTKIIYRPKF</sequence>
<gene>
    <name evidence="2" type="ORF">LX95_01508</name>
</gene>
<evidence type="ECO:0000256" key="1">
    <source>
        <dbReference type="SAM" id="Phobius"/>
    </source>
</evidence>
<accession>A0A2W7I5J6</accession>
<name>A0A2W7I5J6_9FLAO</name>
<keyword evidence="3" id="KW-1185">Reference proteome</keyword>
<feature type="transmembrane region" description="Helical" evidence="1">
    <location>
        <begin position="78"/>
        <end position="96"/>
    </location>
</feature>
<dbReference type="AlphaFoldDB" id="A0A2W7I5J6"/>
<dbReference type="EMBL" id="QKYV01000004">
    <property type="protein sequence ID" value="PZW40445.1"/>
    <property type="molecule type" value="Genomic_DNA"/>
</dbReference>
<protein>
    <submittedName>
        <fullName evidence="2">Uncharacterized protein</fullName>
    </submittedName>
</protein>